<dbReference type="EMBL" id="AGNL01018728">
    <property type="protein sequence ID" value="EJK62632.1"/>
    <property type="molecule type" value="Genomic_DNA"/>
</dbReference>
<keyword evidence="3" id="KW-1185">Reference proteome</keyword>
<protein>
    <submittedName>
        <fullName evidence="2">Uncharacterized protein</fullName>
    </submittedName>
</protein>
<evidence type="ECO:0000256" key="1">
    <source>
        <dbReference type="SAM" id="MobiDB-lite"/>
    </source>
</evidence>
<sequence>PVKGEAKEDALEKELKDALKMLKAKEDACAAAEFRVQEAIAGGKAIAIPPFMAEEELAEEEEPEETSNDEIMNDVATESDHDTPVERVPSPMGPIAISIQEAAEEVSSVVSGKTSPSSDVSVTPSVAESVARSIKSVRDFADEVGNVFAGQCIGLPMRSKG</sequence>
<comment type="caution">
    <text evidence="2">The sequence shown here is derived from an EMBL/GenBank/DDBJ whole genome shotgun (WGS) entry which is preliminary data.</text>
</comment>
<feature type="compositionally biased region" description="Acidic residues" evidence="1">
    <location>
        <begin position="53"/>
        <end position="72"/>
    </location>
</feature>
<organism evidence="2 3">
    <name type="scientific">Thalassiosira oceanica</name>
    <name type="common">Marine diatom</name>
    <dbReference type="NCBI Taxonomy" id="159749"/>
    <lineage>
        <taxon>Eukaryota</taxon>
        <taxon>Sar</taxon>
        <taxon>Stramenopiles</taxon>
        <taxon>Ochrophyta</taxon>
        <taxon>Bacillariophyta</taxon>
        <taxon>Coscinodiscophyceae</taxon>
        <taxon>Thalassiosirophycidae</taxon>
        <taxon>Thalassiosirales</taxon>
        <taxon>Thalassiosiraceae</taxon>
        <taxon>Thalassiosira</taxon>
    </lineage>
</organism>
<dbReference type="Proteomes" id="UP000266841">
    <property type="component" value="Unassembled WGS sequence"/>
</dbReference>
<proteinExistence type="predicted"/>
<gene>
    <name evidence="2" type="ORF">THAOC_16746</name>
</gene>
<evidence type="ECO:0000313" key="3">
    <source>
        <dbReference type="Proteomes" id="UP000266841"/>
    </source>
</evidence>
<evidence type="ECO:0000313" key="2">
    <source>
        <dbReference type="EMBL" id="EJK62632.1"/>
    </source>
</evidence>
<feature type="region of interest" description="Disordered" evidence="1">
    <location>
        <begin position="53"/>
        <end position="92"/>
    </location>
</feature>
<accession>K0SWM2</accession>
<dbReference type="AlphaFoldDB" id="K0SWM2"/>
<reference evidence="2 3" key="1">
    <citation type="journal article" date="2012" name="Genome Biol.">
        <title>Genome and low-iron response of an oceanic diatom adapted to chronic iron limitation.</title>
        <authorList>
            <person name="Lommer M."/>
            <person name="Specht M."/>
            <person name="Roy A.S."/>
            <person name="Kraemer L."/>
            <person name="Andreson R."/>
            <person name="Gutowska M.A."/>
            <person name="Wolf J."/>
            <person name="Bergner S.V."/>
            <person name="Schilhabel M.B."/>
            <person name="Klostermeier U.C."/>
            <person name="Beiko R.G."/>
            <person name="Rosenstiel P."/>
            <person name="Hippler M."/>
            <person name="Laroche J."/>
        </authorList>
    </citation>
    <scope>NUCLEOTIDE SEQUENCE [LARGE SCALE GENOMIC DNA]</scope>
    <source>
        <strain evidence="2 3">CCMP1005</strain>
    </source>
</reference>
<name>K0SWM2_THAOC</name>
<feature type="non-terminal residue" evidence="2">
    <location>
        <position position="1"/>
    </location>
</feature>